<evidence type="ECO:0008006" key="3">
    <source>
        <dbReference type="Google" id="ProtNLM"/>
    </source>
</evidence>
<gene>
    <name evidence="1" type="ORF">LX03_07735</name>
</gene>
<organism evidence="1 2">
    <name type="scientific">Limosilactobacillus mucosae</name>
    <name type="common">Lactobacillus mucosae</name>
    <dbReference type="NCBI Taxonomy" id="97478"/>
    <lineage>
        <taxon>Bacteria</taxon>
        <taxon>Bacillati</taxon>
        <taxon>Bacillota</taxon>
        <taxon>Bacilli</taxon>
        <taxon>Lactobacillales</taxon>
        <taxon>Lactobacillaceae</taxon>
        <taxon>Limosilactobacillus</taxon>
    </lineage>
</organism>
<proteinExistence type="predicted"/>
<protein>
    <recommendedName>
        <fullName evidence="3">Sugar phosphate isomerase/epimerase</fullName>
    </recommendedName>
</protein>
<accession>A0A099Y8F7</accession>
<comment type="caution">
    <text evidence="1">The sequence shown here is derived from an EMBL/GenBank/DDBJ whole genome shotgun (WGS) entry which is preliminary data.</text>
</comment>
<dbReference type="Gene3D" id="3.20.20.150">
    <property type="entry name" value="Divalent-metal-dependent TIM barrel enzymes"/>
    <property type="match status" value="1"/>
</dbReference>
<evidence type="ECO:0000313" key="1">
    <source>
        <dbReference type="EMBL" id="KGL66519.1"/>
    </source>
</evidence>
<dbReference type="SUPFAM" id="SSF51658">
    <property type="entry name" value="Xylose isomerase-like"/>
    <property type="match status" value="1"/>
</dbReference>
<name>A0A099Y8F7_LIMMU</name>
<reference evidence="1 2" key="1">
    <citation type="submission" date="2014-09" db="EMBL/GenBank/DDBJ databases">
        <title>Lactobacillus mucosae CRL573 Genome Sequencing.</title>
        <authorList>
            <person name="Bleckwedel J."/>
            <person name="Teran L.C."/>
            <person name="Bonacina J."/>
            <person name="Saavedra L."/>
            <person name="Mozzi F.B."/>
            <person name="Raya R.R."/>
        </authorList>
    </citation>
    <scope>NUCLEOTIDE SEQUENCE [LARGE SCALE GENOMIC DNA]</scope>
    <source>
        <strain evidence="1 2">CRL573</strain>
    </source>
</reference>
<dbReference type="InterPro" id="IPR036237">
    <property type="entry name" value="Xyl_isomerase-like_sf"/>
</dbReference>
<dbReference type="AlphaFoldDB" id="A0A099Y8F7"/>
<dbReference type="EMBL" id="JROC01000035">
    <property type="protein sequence ID" value="KGL66519.1"/>
    <property type="molecule type" value="Genomic_DNA"/>
</dbReference>
<dbReference type="Proteomes" id="UP000030001">
    <property type="component" value="Unassembled WGS sequence"/>
</dbReference>
<sequence length="247" mass="27729">MSTYVLNTIAFEKDLDNGVSQSRLVEKVKQLGFDAIEIRNEFLNGSKNERLAIAKEAQKLGLEVFYSVNDVLVTGDHLNNKALDYVTEMKELNSSHLKLNIGSLSDISKEELLKGLAAILDGQFEIAVENNQTLADSSLAITKKFFEIIQDDGIKDIHYCFDIANWIWLDTDVDQAADDLKQFTTYLHLKNAVRDQGELKTVPLEDGDLNWRALIKKFPFAHDFGLEYAGNAETIANELGLVKEATK</sequence>
<evidence type="ECO:0000313" key="2">
    <source>
        <dbReference type="Proteomes" id="UP000030001"/>
    </source>
</evidence>